<feature type="transmembrane region" description="Helical" evidence="4">
    <location>
        <begin position="265"/>
        <end position="283"/>
    </location>
</feature>
<comment type="caution">
    <text evidence="5">The sequence shown here is derived from an EMBL/GenBank/DDBJ whole genome shotgun (WGS) entry which is preliminary data.</text>
</comment>
<evidence type="ECO:0000313" key="6">
    <source>
        <dbReference type="Proteomes" id="UP001217089"/>
    </source>
</evidence>
<name>A0ABQ9FSG1_TEGGR</name>
<evidence type="ECO:0000256" key="2">
    <source>
        <dbReference type="ARBA" id="ARBA00022989"/>
    </source>
</evidence>
<dbReference type="Gene3D" id="1.20.1250.20">
    <property type="entry name" value="MFS general substrate transporter like domains"/>
    <property type="match status" value="2"/>
</dbReference>
<evidence type="ECO:0000256" key="4">
    <source>
        <dbReference type="SAM" id="Phobius"/>
    </source>
</evidence>
<organism evidence="5 6">
    <name type="scientific">Tegillarca granosa</name>
    <name type="common">Malaysian cockle</name>
    <name type="synonym">Anadara granosa</name>
    <dbReference type="NCBI Taxonomy" id="220873"/>
    <lineage>
        <taxon>Eukaryota</taxon>
        <taxon>Metazoa</taxon>
        <taxon>Spiralia</taxon>
        <taxon>Lophotrochozoa</taxon>
        <taxon>Mollusca</taxon>
        <taxon>Bivalvia</taxon>
        <taxon>Autobranchia</taxon>
        <taxon>Pteriomorphia</taxon>
        <taxon>Arcoida</taxon>
        <taxon>Arcoidea</taxon>
        <taxon>Arcidae</taxon>
        <taxon>Tegillarca</taxon>
    </lineage>
</organism>
<dbReference type="SUPFAM" id="SSF103473">
    <property type="entry name" value="MFS general substrate transporter"/>
    <property type="match status" value="1"/>
</dbReference>
<dbReference type="EMBL" id="JARBDR010000141">
    <property type="protein sequence ID" value="KAJ8320199.1"/>
    <property type="molecule type" value="Genomic_DNA"/>
</dbReference>
<evidence type="ECO:0000256" key="3">
    <source>
        <dbReference type="ARBA" id="ARBA00023136"/>
    </source>
</evidence>
<evidence type="ECO:0000313" key="5">
    <source>
        <dbReference type="EMBL" id="KAJ8320199.1"/>
    </source>
</evidence>
<feature type="transmembrane region" description="Helical" evidence="4">
    <location>
        <begin position="205"/>
        <end position="224"/>
    </location>
</feature>
<evidence type="ECO:0000256" key="1">
    <source>
        <dbReference type="ARBA" id="ARBA00022692"/>
    </source>
</evidence>
<proteinExistence type="predicted"/>
<keyword evidence="3 4" id="KW-0472">Membrane</keyword>
<feature type="transmembrane region" description="Helical" evidence="4">
    <location>
        <begin position="361"/>
        <end position="382"/>
    </location>
</feature>
<dbReference type="PANTHER" id="PTHR23121">
    <property type="entry name" value="SODIUM-DEPENDENT GLUCOSE TRANSPORTER 1"/>
    <property type="match status" value="1"/>
</dbReference>
<accession>A0ABQ9FSG1</accession>
<feature type="transmembrane region" description="Helical" evidence="4">
    <location>
        <begin position="336"/>
        <end position="355"/>
    </location>
</feature>
<dbReference type="PANTHER" id="PTHR23121:SF9">
    <property type="entry name" value="SODIUM-DEPENDENT GLUCOSE TRANSPORTER 1"/>
    <property type="match status" value="1"/>
</dbReference>
<feature type="transmembrane region" description="Helical" evidence="4">
    <location>
        <begin position="426"/>
        <end position="447"/>
    </location>
</feature>
<protein>
    <submittedName>
        <fullName evidence="5">Uncharacterized protein</fullName>
    </submittedName>
</protein>
<keyword evidence="6" id="KW-1185">Reference proteome</keyword>
<dbReference type="InterPro" id="IPR036259">
    <property type="entry name" value="MFS_trans_sf"/>
</dbReference>
<keyword evidence="2 4" id="KW-1133">Transmembrane helix</keyword>
<gene>
    <name evidence="5" type="ORF">KUTeg_001786</name>
</gene>
<sequence length="484" mass="53788">MIESECNFVDIPCPLDVFLQGLFLELNGPTFKDLQIKTGGTTEEIARAITGRSVGTFLGAVCGGIIVEVFDNYLNLMVGVALSTASVVTAIAPWSPNPSVYWMISMFQGLCEGVTDIAGHRLILTMWLDKAASPLHALHLGFGVGSLTGPLLADPFLAVPDNLTSNTTNGTNQVVFNSIDNISEYTNLPYINVRPKYIKESRIEIVYAIVAIFTACISIAFYFFQFCLYTKKTITNRTEKRGKLQLKSVIQETVDPANCAGGRRFFGIQIFILLFFFFFNAIGDERMYGKFIRNFSIDHFKLGGSDASWLNSSYWICITIGRFIGFIVSRWIHIRHLIIIEVFGVLITGVFLNIFAYNSTLALWVCTISIGIFLAPLIPSGIAWGNYYVRMTGLAIMFTLQGGSVGSLVYMWVIGHIYETYGYRTFLYQALAGGILLVMTTIIMTLIGRKHGGRIVENEVEIDVSIGVENNLNNNVEEKHTTKL</sequence>
<feature type="transmembrane region" description="Helical" evidence="4">
    <location>
        <begin position="394"/>
        <end position="414"/>
    </location>
</feature>
<dbReference type="Proteomes" id="UP001217089">
    <property type="component" value="Unassembled WGS sequence"/>
</dbReference>
<feature type="transmembrane region" description="Helical" evidence="4">
    <location>
        <begin position="312"/>
        <end position="329"/>
    </location>
</feature>
<reference evidence="5 6" key="1">
    <citation type="submission" date="2022-12" db="EMBL/GenBank/DDBJ databases">
        <title>Chromosome-level genome of Tegillarca granosa.</title>
        <authorList>
            <person name="Kim J."/>
        </authorList>
    </citation>
    <scope>NUCLEOTIDE SEQUENCE [LARGE SCALE GENOMIC DNA]</scope>
    <source>
        <strain evidence="5">Teg-2019</strain>
        <tissue evidence="5">Adductor muscle</tissue>
    </source>
</reference>
<keyword evidence="1 4" id="KW-0812">Transmembrane</keyword>